<evidence type="ECO:0000313" key="3">
    <source>
        <dbReference type="Proteomes" id="UP000275078"/>
    </source>
</evidence>
<organism evidence="2 3">
    <name type="scientific">Ascobolus immersus RN42</name>
    <dbReference type="NCBI Taxonomy" id="1160509"/>
    <lineage>
        <taxon>Eukaryota</taxon>
        <taxon>Fungi</taxon>
        <taxon>Dikarya</taxon>
        <taxon>Ascomycota</taxon>
        <taxon>Pezizomycotina</taxon>
        <taxon>Pezizomycetes</taxon>
        <taxon>Pezizales</taxon>
        <taxon>Ascobolaceae</taxon>
        <taxon>Ascobolus</taxon>
    </lineage>
</organism>
<evidence type="ECO:0000313" key="2">
    <source>
        <dbReference type="EMBL" id="RPA86498.1"/>
    </source>
</evidence>
<dbReference type="Proteomes" id="UP000275078">
    <property type="component" value="Unassembled WGS sequence"/>
</dbReference>
<sequence>MPHPHLPTTKPPPSDAPVQPPLTNPPPNIPYRYAHHPNQFLTLKQLEQLERNAFKQTIPTMPPTQLLSMFRPIAQLPSRSLHTSTALLSAKKQGGPTLGNYRRAEVPSDGEVSDQPSTVDKVRDGGSGMDPQAESAKQGMQEHDRAQSKNQHSTKKGAPDHALGMEDQIGSVGEARKSEGEGMKGSRKAPEDPDRAPTVN</sequence>
<proteinExistence type="predicted"/>
<gene>
    <name evidence="2" type="ORF">BJ508DRAFT_411189</name>
</gene>
<feature type="region of interest" description="Disordered" evidence="1">
    <location>
        <begin position="90"/>
        <end position="200"/>
    </location>
</feature>
<feature type="compositionally biased region" description="Basic and acidic residues" evidence="1">
    <location>
        <begin position="174"/>
        <end position="200"/>
    </location>
</feature>
<feature type="region of interest" description="Disordered" evidence="1">
    <location>
        <begin position="1"/>
        <end position="31"/>
    </location>
</feature>
<name>A0A3N4IP43_ASCIM</name>
<protein>
    <submittedName>
        <fullName evidence="2">Uncharacterized protein</fullName>
    </submittedName>
</protein>
<keyword evidence="3" id="KW-1185">Reference proteome</keyword>
<dbReference type="AlphaFoldDB" id="A0A3N4IP43"/>
<evidence type="ECO:0000256" key="1">
    <source>
        <dbReference type="SAM" id="MobiDB-lite"/>
    </source>
</evidence>
<feature type="compositionally biased region" description="Pro residues" evidence="1">
    <location>
        <begin position="1"/>
        <end position="29"/>
    </location>
</feature>
<reference evidence="2 3" key="1">
    <citation type="journal article" date="2018" name="Nat. Ecol. Evol.">
        <title>Pezizomycetes genomes reveal the molecular basis of ectomycorrhizal truffle lifestyle.</title>
        <authorList>
            <person name="Murat C."/>
            <person name="Payen T."/>
            <person name="Noel B."/>
            <person name="Kuo A."/>
            <person name="Morin E."/>
            <person name="Chen J."/>
            <person name="Kohler A."/>
            <person name="Krizsan K."/>
            <person name="Balestrini R."/>
            <person name="Da Silva C."/>
            <person name="Montanini B."/>
            <person name="Hainaut M."/>
            <person name="Levati E."/>
            <person name="Barry K.W."/>
            <person name="Belfiori B."/>
            <person name="Cichocki N."/>
            <person name="Clum A."/>
            <person name="Dockter R.B."/>
            <person name="Fauchery L."/>
            <person name="Guy J."/>
            <person name="Iotti M."/>
            <person name="Le Tacon F."/>
            <person name="Lindquist E.A."/>
            <person name="Lipzen A."/>
            <person name="Malagnac F."/>
            <person name="Mello A."/>
            <person name="Molinier V."/>
            <person name="Miyauchi S."/>
            <person name="Poulain J."/>
            <person name="Riccioni C."/>
            <person name="Rubini A."/>
            <person name="Sitrit Y."/>
            <person name="Splivallo R."/>
            <person name="Traeger S."/>
            <person name="Wang M."/>
            <person name="Zifcakova L."/>
            <person name="Wipf D."/>
            <person name="Zambonelli A."/>
            <person name="Paolocci F."/>
            <person name="Nowrousian M."/>
            <person name="Ottonello S."/>
            <person name="Baldrian P."/>
            <person name="Spatafora J.W."/>
            <person name="Henrissat B."/>
            <person name="Nagy L.G."/>
            <person name="Aury J.M."/>
            <person name="Wincker P."/>
            <person name="Grigoriev I.V."/>
            <person name="Bonfante P."/>
            <person name="Martin F.M."/>
        </authorList>
    </citation>
    <scope>NUCLEOTIDE SEQUENCE [LARGE SCALE GENOMIC DNA]</scope>
    <source>
        <strain evidence="2 3">RN42</strain>
    </source>
</reference>
<accession>A0A3N4IP43</accession>
<dbReference type="EMBL" id="ML119649">
    <property type="protein sequence ID" value="RPA86498.1"/>
    <property type="molecule type" value="Genomic_DNA"/>
</dbReference>